<protein>
    <submittedName>
        <fullName evidence="1">Uncharacterized protein</fullName>
    </submittedName>
</protein>
<reference evidence="1 2" key="1">
    <citation type="submission" date="2014-04" db="EMBL/GenBank/DDBJ databases">
        <title>Genome evolution of avian class.</title>
        <authorList>
            <person name="Zhang G."/>
            <person name="Li C."/>
        </authorList>
    </citation>
    <scope>NUCLEOTIDE SEQUENCE [LARGE SCALE GENOMIC DNA]</scope>
    <source>
        <strain evidence="1">BGI_N339</strain>
    </source>
</reference>
<evidence type="ECO:0000313" key="1">
    <source>
        <dbReference type="EMBL" id="KFV05836.1"/>
    </source>
</evidence>
<accession>A0A093DUJ4</accession>
<dbReference type="EMBL" id="KL231224">
    <property type="protein sequence ID" value="KFV05836.1"/>
    <property type="molecule type" value="Genomic_DNA"/>
</dbReference>
<dbReference type="Proteomes" id="UP000053149">
    <property type="component" value="Unassembled WGS sequence"/>
</dbReference>
<name>A0A093DUJ4_9AVES</name>
<gene>
    <name evidence="1" type="ORF">N339_11931</name>
</gene>
<sequence>GWMGIQGSSTRKCFRFSSEKLAASRFFHVSLVRQHPSKTSFQVGYKTCCQKYCQLEWSAATCSR</sequence>
<evidence type="ECO:0000313" key="2">
    <source>
        <dbReference type="Proteomes" id="UP000053149"/>
    </source>
</evidence>
<keyword evidence="2" id="KW-1185">Reference proteome</keyword>
<feature type="non-terminal residue" evidence="1">
    <location>
        <position position="64"/>
    </location>
</feature>
<organism evidence="1 2">
    <name type="scientific">Pterocles gutturalis</name>
    <name type="common">yellow-throated sandgrouse</name>
    <dbReference type="NCBI Taxonomy" id="240206"/>
    <lineage>
        <taxon>Eukaryota</taxon>
        <taxon>Metazoa</taxon>
        <taxon>Chordata</taxon>
        <taxon>Craniata</taxon>
        <taxon>Vertebrata</taxon>
        <taxon>Euteleostomi</taxon>
        <taxon>Archelosauria</taxon>
        <taxon>Archosauria</taxon>
        <taxon>Dinosauria</taxon>
        <taxon>Saurischia</taxon>
        <taxon>Theropoda</taxon>
        <taxon>Coelurosauria</taxon>
        <taxon>Aves</taxon>
        <taxon>Neognathae</taxon>
        <taxon>Neoaves</taxon>
        <taxon>Columbimorphae</taxon>
        <taxon>Pterocliformes</taxon>
        <taxon>Pteroclidae</taxon>
        <taxon>Pterocles</taxon>
    </lineage>
</organism>
<dbReference type="AlphaFoldDB" id="A0A093DUJ4"/>
<feature type="non-terminal residue" evidence="1">
    <location>
        <position position="1"/>
    </location>
</feature>
<proteinExistence type="predicted"/>